<dbReference type="PANTHER" id="PTHR33222">
    <property type="match status" value="1"/>
</dbReference>
<dbReference type="InterPro" id="IPR025564">
    <property type="entry name" value="CAAD_dom"/>
</dbReference>
<evidence type="ECO:0000313" key="5">
    <source>
        <dbReference type="Proteomes" id="UP001237642"/>
    </source>
</evidence>
<evidence type="ECO:0000313" key="4">
    <source>
        <dbReference type="EMBL" id="KAK1376738.1"/>
    </source>
</evidence>
<gene>
    <name evidence="4" type="ORF">POM88_032931</name>
</gene>
<reference evidence="4" key="1">
    <citation type="submission" date="2023-02" db="EMBL/GenBank/DDBJ databases">
        <title>Genome of toxic invasive species Heracleum sosnowskyi carries increased number of genes despite the absence of recent whole-genome duplications.</title>
        <authorList>
            <person name="Schelkunov M."/>
            <person name="Shtratnikova V."/>
            <person name="Makarenko M."/>
            <person name="Klepikova A."/>
            <person name="Omelchenko D."/>
            <person name="Novikova G."/>
            <person name="Obukhova E."/>
            <person name="Bogdanov V."/>
            <person name="Penin A."/>
            <person name="Logacheva M."/>
        </authorList>
    </citation>
    <scope>NUCLEOTIDE SEQUENCE</scope>
    <source>
        <strain evidence="4">Hsosn_3</strain>
        <tissue evidence="4">Leaf</tissue>
    </source>
</reference>
<keyword evidence="2" id="KW-1133">Transmembrane helix</keyword>
<feature type="domain" description="Cyanobacterial aminoacyl-tRNA synthetase CAAD" evidence="3">
    <location>
        <begin position="198"/>
        <end position="280"/>
    </location>
</feature>
<organism evidence="4 5">
    <name type="scientific">Heracleum sosnowskyi</name>
    <dbReference type="NCBI Taxonomy" id="360622"/>
    <lineage>
        <taxon>Eukaryota</taxon>
        <taxon>Viridiplantae</taxon>
        <taxon>Streptophyta</taxon>
        <taxon>Embryophyta</taxon>
        <taxon>Tracheophyta</taxon>
        <taxon>Spermatophyta</taxon>
        <taxon>Magnoliopsida</taxon>
        <taxon>eudicotyledons</taxon>
        <taxon>Gunneridae</taxon>
        <taxon>Pentapetalae</taxon>
        <taxon>asterids</taxon>
        <taxon>campanulids</taxon>
        <taxon>Apiales</taxon>
        <taxon>Apiaceae</taxon>
        <taxon>Apioideae</taxon>
        <taxon>apioid superclade</taxon>
        <taxon>Tordylieae</taxon>
        <taxon>Tordyliinae</taxon>
        <taxon>Heracleum</taxon>
    </lineage>
</organism>
<dbReference type="Pfam" id="PF14159">
    <property type="entry name" value="CAAD"/>
    <property type="match status" value="1"/>
</dbReference>
<keyword evidence="2" id="KW-0812">Transmembrane</keyword>
<evidence type="ECO:0000259" key="3">
    <source>
        <dbReference type="Pfam" id="PF14159"/>
    </source>
</evidence>
<comment type="subcellular location">
    <subcellularLocation>
        <location evidence="1">Membrane</location>
        <topology evidence="1">Multi-pass membrane protein</topology>
    </subcellularLocation>
</comment>
<dbReference type="AlphaFoldDB" id="A0AAD8I2K5"/>
<dbReference type="GO" id="GO:0009535">
    <property type="term" value="C:chloroplast thylakoid membrane"/>
    <property type="evidence" value="ECO:0007669"/>
    <property type="project" value="TreeGrafter"/>
</dbReference>
<evidence type="ECO:0000256" key="1">
    <source>
        <dbReference type="ARBA" id="ARBA00004141"/>
    </source>
</evidence>
<dbReference type="PANTHER" id="PTHR33222:SF4">
    <property type="entry name" value="PROTEIN CURVATURE THYLAKOID 1A, CHLOROPLASTIC"/>
    <property type="match status" value="1"/>
</dbReference>
<protein>
    <recommendedName>
        <fullName evidence="3">Cyanobacterial aminoacyl-tRNA synthetase CAAD domain-containing protein</fullName>
    </recommendedName>
</protein>
<comment type="caution">
    <text evidence="4">The sequence shown here is derived from an EMBL/GenBank/DDBJ whole genome shotgun (WGS) entry which is preliminary data.</text>
</comment>
<accession>A0AAD8I2K5</accession>
<dbReference type="Proteomes" id="UP001237642">
    <property type="component" value="Unassembled WGS sequence"/>
</dbReference>
<sequence>MELQRPYHRYVLQNSNFTMISTIYPGSNASNAILAPVLKEDKLVAVGLFFSCAESKILDGYVKQLVESLKLDAIQEIKVMIIGDSKLVAALKPLVLKHLVEILVENNSESTKGLAACILGFENFMNAVLVLRTLTWLVYVSADYASFIVENGALEGALAVFERVFPFPKRIQKLGQVFGGRDSLTILDMMLKIRKSNVRYVWDAVENKSIVLLYGGGALVGVWLSATLVGAINSITLLPKIMELVGLRYTGWFVYRYLLFKSSRKELATDIESLKKKIAGNQVNVAS</sequence>
<evidence type="ECO:0000256" key="2">
    <source>
        <dbReference type="SAM" id="Phobius"/>
    </source>
</evidence>
<keyword evidence="2" id="KW-0472">Membrane</keyword>
<reference evidence="4" key="2">
    <citation type="submission" date="2023-05" db="EMBL/GenBank/DDBJ databases">
        <authorList>
            <person name="Schelkunov M.I."/>
        </authorList>
    </citation>
    <scope>NUCLEOTIDE SEQUENCE</scope>
    <source>
        <strain evidence="4">Hsosn_3</strain>
        <tissue evidence="4">Leaf</tissue>
    </source>
</reference>
<proteinExistence type="predicted"/>
<dbReference type="InterPro" id="IPR033344">
    <property type="entry name" value="CURT1"/>
</dbReference>
<keyword evidence="5" id="KW-1185">Reference proteome</keyword>
<feature type="transmembrane region" description="Helical" evidence="2">
    <location>
        <begin position="211"/>
        <end position="235"/>
    </location>
</feature>
<dbReference type="EMBL" id="JAUIZM010000007">
    <property type="protein sequence ID" value="KAK1376738.1"/>
    <property type="molecule type" value="Genomic_DNA"/>
</dbReference>
<name>A0AAD8I2K5_9APIA</name>